<name>A0A7W3PGN5_9MICO</name>
<dbReference type="AlphaFoldDB" id="A0A7W3PGN5"/>
<keyword evidence="2" id="KW-1185">Reference proteome</keyword>
<protein>
    <submittedName>
        <fullName evidence="1">Uncharacterized protein</fullName>
    </submittedName>
</protein>
<evidence type="ECO:0000313" key="2">
    <source>
        <dbReference type="Proteomes" id="UP000540568"/>
    </source>
</evidence>
<dbReference type="EMBL" id="JACGWV010000003">
    <property type="protein sequence ID" value="MBA8811410.1"/>
    <property type="molecule type" value="Genomic_DNA"/>
</dbReference>
<sequence>MNNSDELDITARVEAAVASAIYDMVLPIDTMGVTFHDGALDDVTEAYRSAPEATLAAADERFAAHMATVAEAASDEEAEGPMLRARAAMALKERLKEL</sequence>
<dbReference type="Proteomes" id="UP000540568">
    <property type="component" value="Unassembled WGS sequence"/>
</dbReference>
<comment type="caution">
    <text evidence="1">The sequence shown here is derived from an EMBL/GenBank/DDBJ whole genome shotgun (WGS) entry which is preliminary data.</text>
</comment>
<evidence type="ECO:0000313" key="1">
    <source>
        <dbReference type="EMBL" id="MBA8811410.1"/>
    </source>
</evidence>
<reference evidence="1 2" key="1">
    <citation type="submission" date="2020-07" db="EMBL/GenBank/DDBJ databases">
        <title>Sequencing the genomes of 1000 actinobacteria strains.</title>
        <authorList>
            <person name="Klenk H.-P."/>
        </authorList>
    </citation>
    <scope>NUCLEOTIDE SEQUENCE [LARGE SCALE GENOMIC DNA]</scope>
    <source>
        <strain evidence="1 2">DSM 44121</strain>
    </source>
</reference>
<accession>A0A7W3PGN5</accession>
<organism evidence="1 2">
    <name type="scientific">Promicromonospora sukumoe</name>
    <dbReference type="NCBI Taxonomy" id="88382"/>
    <lineage>
        <taxon>Bacteria</taxon>
        <taxon>Bacillati</taxon>
        <taxon>Actinomycetota</taxon>
        <taxon>Actinomycetes</taxon>
        <taxon>Micrococcales</taxon>
        <taxon>Promicromonosporaceae</taxon>
        <taxon>Promicromonospora</taxon>
    </lineage>
</organism>
<gene>
    <name evidence="1" type="ORF">FHX71_005417</name>
</gene>
<proteinExistence type="predicted"/>
<dbReference type="RefSeq" id="WP_182620541.1">
    <property type="nucleotide sequence ID" value="NZ_BAAATF010000001.1"/>
</dbReference>